<evidence type="ECO:0000256" key="3">
    <source>
        <dbReference type="ARBA" id="ARBA00022679"/>
    </source>
</evidence>
<keyword evidence="9" id="KW-0012">Acyltransferase</keyword>
<dbReference type="InterPro" id="IPR028009">
    <property type="entry name" value="ESCO_Acetyltransf_dom"/>
</dbReference>
<evidence type="ECO:0000256" key="4">
    <source>
        <dbReference type="ARBA" id="ARBA00022723"/>
    </source>
</evidence>
<evidence type="ECO:0000256" key="6">
    <source>
        <dbReference type="ARBA" id="ARBA00022833"/>
    </source>
</evidence>
<evidence type="ECO:0000313" key="12">
    <source>
        <dbReference type="Proteomes" id="UP000287651"/>
    </source>
</evidence>
<comment type="caution">
    <text evidence="11">The sequence shown here is derived from an EMBL/GenBank/DDBJ whole genome shotgun (WGS) entry which is preliminary data.</text>
</comment>
<evidence type="ECO:0000256" key="7">
    <source>
        <dbReference type="ARBA" id="ARBA00023242"/>
    </source>
</evidence>
<keyword evidence="4" id="KW-0479">Metal-binding</keyword>
<keyword evidence="8" id="KW-0131">Cell cycle</keyword>
<evidence type="ECO:0000256" key="1">
    <source>
        <dbReference type="ARBA" id="ARBA00004123"/>
    </source>
</evidence>
<evidence type="ECO:0000256" key="9">
    <source>
        <dbReference type="ARBA" id="ARBA00023315"/>
    </source>
</evidence>
<comment type="subcellular location">
    <subcellularLocation>
        <location evidence="1">Nucleus</location>
    </subcellularLocation>
</comment>
<dbReference type="PANTHER" id="PTHR45884:SF2">
    <property type="entry name" value="N-ACETYLTRANSFERASE ECO"/>
    <property type="match status" value="1"/>
</dbReference>
<sequence length="280" mass="31128">SDCDDGKQKNRGEAEAKASNGPATSSSEPPVGKVLNKKRSYAQYHLELGQSDFLLRSCSVCGMMYACGDETDEKLHRSFHKNYYDGIQFKVLLRVELDVQGWRDERVISTTTSVDGGRILLVVDGDPPSHRRKVAYSSFECSRTVFCCWMKVYVFISNHRIIGCLVAEPIKAAHRVIPSSLSGKASNGNFGKSSSGKPTQNLERQCANLQFGGFSFKRDVARRSGLTNKTRVDQWESGAVLCEQESVPALCGFRAIWVVPSQRQKRIASQLLDSARYLSD</sequence>
<organism evidence="11 12">
    <name type="scientific">Ensete ventricosum</name>
    <name type="common">Abyssinian banana</name>
    <name type="synonym">Musa ensete</name>
    <dbReference type="NCBI Taxonomy" id="4639"/>
    <lineage>
        <taxon>Eukaryota</taxon>
        <taxon>Viridiplantae</taxon>
        <taxon>Streptophyta</taxon>
        <taxon>Embryophyta</taxon>
        <taxon>Tracheophyta</taxon>
        <taxon>Spermatophyta</taxon>
        <taxon>Magnoliopsida</taxon>
        <taxon>Liliopsida</taxon>
        <taxon>Zingiberales</taxon>
        <taxon>Musaceae</taxon>
        <taxon>Ensete</taxon>
    </lineage>
</organism>
<dbReference type="Pfam" id="PF13878">
    <property type="entry name" value="zf-C2H2_3"/>
    <property type="match status" value="1"/>
</dbReference>
<keyword evidence="6" id="KW-0862">Zinc</keyword>
<keyword evidence="7" id="KW-0539">Nucleus</keyword>
<dbReference type="GO" id="GO:0005634">
    <property type="term" value="C:nucleus"/>
    <property type="evidence" value="ECO:0007669"/>
    <property type="project" value="UniProtKB-SubCell"/>
</dbReference>
<evidence type="ECO:0000256" key="10">
    <source>
        <dbReference type="SAM" id="MobiDB-lite"/>
    </source>
</evidence>
<protein>
    <submittedName>
        <fullName evidence="11">Uncharacterized protein</fullName>
    </submittedName>
</protein>
<reference evidence="11 12" key="1">
    <citation type="journal article" date="2014" name="Agronomy (Basel)">
        <title>A Draft Genome Sequence for Ensete ventricosum, the Drought-Tolerant Tree Against Hunger.</title>
        <authorList>
            <person name="Harrison J."/>
            <person name="Moore K.A."/>
            <person name="Paszkiewicz K."/>
            <person name="Jones T."/>
            <person name="Grant M."/>
            <person name="Ambacheew D."/>
            <person name="Muzemil S."/>
            <person name="Studholme D.J."/>
        </authorList>
    </citation>
    <scope>NUCLEOTIDE SEQUENCE [LARGE SCALE GENOMIC DNA]</scope>
</reference>
<dbReference type="PANTHER" id="PTHR45884">
    <property type="entry name" value="N-ACETYLTRANSFERASE ECO"/>
    <property type="match status" value="1"/>
</dbReference>
<accession>A0A426XVT5</accession>
<feature type="region of interest" description="Disordered" evidence="10">
    <location>
        <begin position="1"/>
        <end position="33"/>
    </location>
</feature>
<gene>
    <name evidence="11" type="ORF">B296_00056435</name>
</gene>
<dbReference type="Proteomes" id="UP000287651">
    <property type="component" value="Unassembled WGS sequence"/>
</dbReference>
<feature type="non-terminal residue" evidence="11">
    <location>
        <position position="1"/>
    </location>
</feature>
<comment type="similarity">
    <text evidence="2">Belongs to the acetyltransferase family. ECO subfamily.</text>
</comment>
<evidence type="ECO:0000256" key="2">
    <source>
        <dbReference type="ARBA" id="ARBA00005816"/>
    </source>
</evidence>
<dbReference type="GO" id="GO:0000785">
    <property type="term" value="C:chromatin"/>
    <property type="evidence" value="ECO:0007669"/>
    <property type="project" value="TreeGrafter"/>
</dbReference>
<dbReference type="InterPro" id="IPR028005">
    <property type="entry name" value="AcTrfase_ESCO_Znf_dom"/>
</dbReference>
<name>A0A426XVT5_ENSVE</name>
<evidence type="ECO:0000313" key="11">
    <source>
        <dbReference type="EMBL" id="RRT43411.1"/>
    </source>
</evidence>
<dbReference type="GO" id="GO:0007064">
    <property type="term" value="P:mitotic sister chromatid cohesion"/>
    <property type="evidence" value="ECO:0007669"/>
    <property type="project" value="TreeGrafter"/>
</dbReference>
<dbReference type="AlphaFoldDB" id="A0A426XVT5"/>
<keyword evidence="5" id="KW-0863">Zinc-finger</keyword>
<feature type="compositionally biased region" description="Basic and acidic residues" evidence="10">
    <location>
        <begin position="1"/>
        <end position="16"/>
    </location>
</feature>
<proteinExistence type="inferred from homology"/>
<evidence type="ECO:0000256" key="5">
    <source>
        <dbReference type="ARBA" id="ARBA00022771"/>
    </source>
</evidence>
<dbReference type="GO" id="GO:0008270">
    <property type="term" value="F:zinc ion binding"/>
    <property type="evidence" value="ECO:0007669"/>
    <property type="project" value="UniProtKB-KW"/>
</dbReference>
<dbReference type="Pfam" id="PF13880">
    <property type="entry name" value="Acetyltransf_13"/>
    <property type="match status" value="1"/>
</dbReference>
<dbReference type="GO" id="GO:0061733">
    <property type="term" value="F:protein-lysine-acetyltransferase activity"/>
    <property type="evidence" value="ECO:0007669"/>
    <property type="project" value="TreeGrafter"/>
</dbReference>
<evidence type="ECO:0000256" key="8">
    <source>
        <dbReference type="ARBA" id="ARBA00023306"/>
    </source>
</evidence>
<keyword evidence="3" id="KW-0808">Transferase</keyword>
<dbReference type="EMBL" id="AMZH03017171">
    <property type="protein sequence ID" value="RRT43411.1"/>
    <property type="molecule type" value="Genomic_DNA"/>
</dbReference>